<keyword evidence="1" id="KW-0812">Transmembrane</keyword>
<keyword evidence="1" id="KW-0472">Membrane</keyword>
<evidence type="ECO:0000313" key="2">
    <source>
        <dbReference type="EMBL" id="GIN58347.1"/>
    </source>
</evidence>
<keyword evidence="3" id="KW-1185">Reference proteome</keyword>
<reference evidence="2 3" key="1">
    <citation type="submission" date="2021-03" db="EMBL/GenBank/DDBJ databases">
        <title>Antimicrobial resistance genes in bacteria isolated from Japanese honey, and their potential for conferring macrolide and lincosamide resistance in the American foulbrood pathogen Paenibacillus larvae.</title>
        <authorList>
            <person name="Okamoto M."/>
            <person name="Kumagai M."/>
            <person name="Kanamori H."/>
            <person name="Takamatsu D."/>
        </authorList>
    </citation>
    <scope>NUCLEOTIDE SEQUENCE [LARGE SCALE GENOMIC DNA]</scope>
    <source>
        <strain evidence="2 3">J8TS2</strain>
    </source>
</reference>
<dbReference type="EMBL" id="BORB01000022">
    <property type="protein sequence ID" value="GIN58347.1"/>
    <property type="molecule type" value="Genomic_DNA"/>
</dbReference>
<gene>
    <name evidence="2" type="ORF">J8TS2_26660</name>
</gene>
<protein>
    <submittedName>
        <fullName evidence="2">Uncharacterized protein</fullName>
    </submittedName>
</protein>
<feature type="transmembrane region" description="Helical" evidence="1">
    <location>
        <begin position="12"/>
        <end position="36"/>
    </location>
</feature>
<comment type="caution">
    <text evidence="2">The sequence shown here is derived from an EMBL/GenBank/DDBJ whole genome shotgun (WGS) entry which is preliminary data.</text>
</comment>
<organism evidence="2 3">
    <name type="scientific">Lederbergia ruris</name>
    <dbReference type="NCBI Taxonomy" id="217495"/>
    <lineage>
        <taxon>Bacteria</taxon>
        <taxon>Bacillati</taxon>
        <taxon>Bacillota</taxon>
        <taxon>Bacilli</taxon>
        <taxon>Bacillales</taxon>
        <taxon>Bacillaceae</taxon>
        <taxon>Lederbergia</taxon>
    </lineage>
</organism>
<feature type="transmembrane region" description="Helical" evidence="1">
    <location>
        <begin position="64"/>
        <end position="85"/>
    </location>
</feature>
<sequence length="134" mass="14586">MRVLDKNTAEWIYLDINLIAAVLLITGQLTMNGIFIQPTGGFSIPLQGPITGGRRLVGKSESKVSTFIVDSIDFILAILLIFGQISVRGTLISSGYFSIIVSGPIFGASKTEVSEEAKKEFFEHLGVFFKGKRS</sequence>
<evidence type="ECO:0000313" key="3">
    <source>
        <dbReference type="Proteomes" id="UP000679950"/>
    </source>
</evidence>
<accession>A0ABQ4KK68</accession>
<keyword evidence="1" id="KW-1133">Transmembrane helix</keyword>
<name>A0ABQ4KK68_9BACI</name>
<evidence type="ECO:0000256" key="1">
    <source>
        <dbReference type="SAM" id="Phobius"/>
    </source>
</evidence>
<dbReference type="Proteomes" id="UP000679950">
    <property type="component" value="Unassembled WGS sequence"/>
</dbReference>
<proteinExistence type="predicted"/>